<name>A0A176VRY5_MARPO</name>
<comment type="caution">
    <text evidence="1">The sequence shown here is derived from an EMBL/GenBank/DDBJ whole genome shotgun (WGS) entry which is preliminary data.</text>
</comment>
<sequence>MQGRMSREREILQEIVERIGWVYAGLWQPLPPDNRLEFRAHVGCIVQFLGVDGISSDEGIRFSKPYRGIAAASQLGFEPAYSIESSDRVLNVFVSGYAGNCCG</sequence>
<dbReference type="Proteomes" id="UP000077202">
    <property type="component" value="Unassembled WGS sequence"/>
</dbReference>
<accession>A0A176VRY5</accession>
<dbReference type="EMBL" id="LVLJ01002823">
    <property type="protein sequence ID" value="OAE23580.1"/>
    <property type="molecule type" value="Genomic_DNA"/>
</dbReference>
<gene>
    <name evidence="1" type="ORF">AXG93_4316s1110</name>
</gene>
<keyword evidence="2" id="KW-1185">Reference proteome</keyword>
<evidence type="ECO:0000313" key="1">
    <source>
        <dbReference type="EMBL" id="OAE23580.1"/>
    </source>
</evidence>
<dbReference type="AlphaFoldDB" id="A0A176VRY5"/>
<protein>
    <submittedName>
        <fullName evidence="1">Uncharacterized protein</fullName>
    </submittedName>
</protein>
<organism evidence="1 2">
    <name type="scientific">Marchantia polymorpha subsp. ruderalis</name>
    <dbReference type="NCBI Taxonomy" id="1480154"/>
    <lineage>
        <taxon>Eukaryota</taxon>
        <taxon>Viridiplantae</taxon>
        <taxon>Streptophyta</taxon>
        <taxon>Embryophyta</taxon>
        <taxon>Marchantiophyta</taxon>
        <taxon>Marchantiopsida</taxon>
        <taxon>Marchantiidae</taxon>
        <taxon>Marchantiales</taxon>
        <taxon>Marchantiaceae</taxon>
        <taxon>Marchantia</taxon>
    </lineage>
</organism>
<evidence type="ECO:0000313" key="2">
    <source>
        <dbReference type="Proteomes" id="UP000077202"/>
    </source>
</evidence>
<proteinExistence type="predicted"/>
<reference evidence="1" key="1">
    <citation type="submission" date="2016-03" db="EMBL/GenBank/DDBJ databases">
        <title>Mechanisms controlling the formation of the plant cell surface in tip-growing cells are functionally conserved among land plants.</title>
        <authorList>
            <person name="Honkanen S."/>
            <person name="Jones V.A."/>
            <person name="Morieri G."/>
            <person name="Champion C."/>
            <person name="Hetherington A.J."/>
            <person name="Kelly S."/>
            <person name="Saint-Marcoux D."/>
            <person name="Proust H."/>
            <person name="Prescott H."/>
            <person name="Dolan L."/>
        </authorList>
    </citation>
    <scope>NUCLEOTIDE SEQUENCE [LARGE SCALE GENOMIC DNA]</scope>
    <source>
        <tissue evidence="1">Whole gametophyte</tissue>
    </source>
</reference>